<feature type="compositionally biased region" description="Polar residues" evidence="1">
    <location>
        <begin position="79"/>
        <end position="92"/>
    </location>
</feature>
<dbReference type="EnsemblFungi" id="PTTG_03252-t43_1">
    <property type="protein sequence ID" value="PTTG_03252-t43_1-p1"/>
    <property type="gene ID" value="PTTG_03252"/>
</dbReference>
<reference evidence="2" key="1">
    <citation type="submission" date="2009-11" db="EMBL/GenBank/DDBJ databases">
        <authorList>
            <consortium name="The Broad Institute Genome Sequencing Platform"/>
            <person name="Ward D."/>
            <person name="Feldgarden M."/>
            <person name="Earl A."/>
            <person name="Young S.K."/>
            <person name="Zeng Q."/>
            <person name="Koehrsen M."/>
            <person name="Alvarado L."/>
            <person name="Berlin A."/>
            <person name="Bochicchio J."/>
            <person name="Borenstein D."/>
            <person name="Chapman S.B."/>
            <person name="Chen Z."/>
            <person name="Engels R."/>
            <person name="Freedman E."/>
            <person name="Gellesch M."/>
            <person name="Goldberg J."/>
            <person name="Griggs A."/>
            <person name="Gujja S."/>
            <person name="Heilman E."/>
            <person name="Heiman D."/>
            <person name="Hepburn T."/>
            <person name="Howarth C."/>
            <person name="Jen D."/>
            <person name="Larson L."/>
            <person name="Lewis B."/>
            <person name="Mehta T."/>
            <person name="Park D."/>
            <person name="Pearson M."/>
            <person name="Roberts A."/>
            <person name="Saif S."/>
            <person name="Shea T."/>
            <person name="Shenoy N."/>
            <person name="Sisk P."/>
            <person name="Stolte C."/>
            <person name="Sykes S."/>
            <person name="Thomson T."/>
            <person name="Walk T."/>
            <person name="White J."/>
            <person name="Yandava C."/>
            <person name="Izard J."/>
            <person name="Baranova O.V."/>
            <person name="Blanton J.M."/>
            <person name="Tanner A.C."/>
            <person name="Dewhirst F.E."/>
            <person name="Haas B."/>
            <person name="Nusbaum C."/>
            <person name="Birren B."/>
        </authorList>
    </citation>
    <scope>NUCLEOTIDE SEQUENCE [LARGE SCALE GENOMIC DNA]</scope>
    <source>
        <strain evidence="2">1-1 BBBD Race 1</strain>
    </source>
</reference>
<sequence>MIHQFNALQLTTHLLPTEWEQTGIVPNDEDIGIAQPTSPSTTAVSMGKPFHKRPPIKRGPKEKSVKVVNLLDKTPASASTSLAPIMTPQTTLAGLPPTDSLDKDQFSWEDVVPAGAEPSFRAALGNQQPNAVADKTSQNLRLARPDDDPSQVTLPGANQTSGEPQSLPLPTAEHGPTPAARSPSNSTTTHTDQRPTESSKQTATSPLPQLTIIKSDQIRAQVVSITQEWAGLKPSWSKYVATWNSLSHLLENCAQGLHNPPLAAPSFQLGRISCSYSSWIQTITSLADSLLLPQPLSSGAVVLPGFARLPTAN</sequence>
<keyword evidence="4" id="KW-1185">Reference proteome</keyword>
<feature type="compositionally biased region" description="Polar residues" evidence="1">
    <location>
        <begin position="150"/>
        <end position="164"/>
    </location>
</feature>
<evidence type="ECO:0000313" key="2">
    <source>
        <dbReference type="EMBL" id="OAV85276.1"/>
    </source>
</evidence>
<evidence type="ECO:0000313" key="3">
    <source>
        <dbReference type="EnsemblFungi" id="PTTG_03252-t43_1-p1"/>
    </source>
</evidence>
<dbReference type="Proteomes" id="UP000005240">
    <property type="component" value="Unassembled WGS sequence"/>
</dbReference>
<reference evidence="3" key="4">
    <citation type="submission" date="2025-05" db="UniProtKB">
        <authorList>
            <consortium name="EnsemblFungi"/>
        </authorList>
    </citation>
    <scope>IDENTIFICATION</scope>
    <source>
        <strain evidence="3">isolate 1-1 / race 1 (BBBD)</strain>
    </source>
</reference>
<gene>
    <name evidence="2" type="ORF">PTTG_03252</name>
</gene>
<proteinExistence type="predicted"/>
<protein>
    <submittedName>
        <fullName evidence="2 3">Uncharacterized protein</fullName>
    </submittedName>
</protein>
<feature type="region of interest" description="Disordered" evidence="1">
    <location>
        <begin position="79"/>
        <end position="103"/>
    </location>
</feature>
<feature type="region of interest" description="Disordered" evidence="1">
    <location>
        <begin position="141"/>
        <end position="209"/>
    </location>
</feature>
<accession>A0A180FXY6</accession>
<evidence type="ECO:0000256" key="1">
    <source>
        <dbReference type="SAM" id="MobiDB-lite"/>
    </source>
</evidence>
<dbReference type="EMBL" id="ADAS02005419">
    <property type="protein sequence ID" value="OAV85276.1"/>
    <property type="molecule type" value="Genomic_DNA"/>
</dbReference>
<reference evidence="2" key="2">
    <citation type="submission" date="2016-05" db="EMBL/GenBank/DDBJ databases">
        <title>Comparative analysis highlights variable genome content of wheat rusts and divergence of the mating loci.</title>
        <authorList>
            <person name="Cuomo C.A."/>
            <person name="Bakkeren G."/>
            <person name="Szabo L."/>
            <person name="Khalil H."/>
            <person name="Joly D."/>
            <person name="Goldberg J."/>
            <person name="Young S."/>
            <person name="Zeng Q."/>
            <person name="Fellers J."/>
        </authorList>
    </citation>
    <scope>NUCLEOTIDE SEQUENCE [LARGE SCALE GENOMIC DNA]</scope>
    <source>
        <strain evidence="2">1-1 BBBD Race 1</strain>
    </source>
</reference>
<name>A0A180FXY6_PUCT1</name>
<organism evidence="2">
    <name type="scientific">Puccinia triticina (isolate 1-1 / race 1 (BBBD))</name>
    <name type="common">Brown leaf rust fungus</name>
    <dbReference type="NCBI Taxonomy" id="630390"/>
    <lineage>
        <taxon>Eukaryota</taxon>
        <taxon>Fungi</taxon>
        <taxon>Dikarya</taxon>
        <taxon>Basidiomycota</taxon>
        <taxon>Pucciniomycotina</taxon>
        <taxon>Pucciniomycetes</taxon>
        <taxon>Pucciniales</taxon>
        <taxon>Pucciniaceae</taxon>
        <taxon>Puccinia</taxon>
    </lineage>
</organism>
<reference evidence="3 4" key="3">
    <citation type="journal article" date="2017" name="G3 (Bethesda)">
        <title>Comparative analysis highlights variable genome content of wheat rusts and divergence of the mating loci.</title>
        <authorList>
            <person name="Cuomo C.A."/>
            <person name="Bakkeren G."/>
            <person name="Khalil H.B."/>
            <person name="Panwar V."/>
            <person name="Joly D."/>
            <person name="Linning R."/>
            <person name="Sakthikumar S."/>
            <person name="Song X."/>
            <person name="Adiconis X."/>
            <person name="Fan L."/>
            <person name="Goldberg J.M."/>
            <person name="Levin J.Z."/>
            <person name="Young S."/>
            <person name="Zeng Q."/>
            <person name="Anikster Y."/>
            <person name="Bruce M."/>
            <person name="Wang M."/>
            <person name="Yin C."/>
            <person name="McCallum B."/>
            <person name="Szabo L.J."/>
            <person name="Hulbert S."/>
            <person name="Chen X."/>
            <person name="Fellers J.P."/>
        </authorList>
    </citation>
    <scope>NUCLEOTIDE SEQUENCE</scope>
    <source>
        <strain evidence="3">isolate 1-1 / race 1 (BBBD)</strain>
        <strain evidence="4">Isolate 1-1 / race 1 (BBBD)</strain>
    </source>
</reference>
<feature type="compositionally biased region" description="Polar residues" evidence="1">
    <location>
        <begin position="198"/>
        <end position="209"/>
    </location>
</feature>
<feature type="compositionally biased region" description="Basic residues" evidence="1">
    <location>
        <begin position="49"/>
        <end position="58"/>
    </location>
</feature>
<dbReference type="AlphaFoldDB" id="A0A180FXY6"/>
<evidence type="ECO:0000313" key="4">
    <source>
        <dbReference type="Proteomes" id="UP000005240"/>
    </source>
</evidence>
<dbReference type="VEuPathDB" id="FungiDB:PTTG_03252"/>
<feature type="region of interest" description="Disordered" evidence="1">
    <location>
        <begin position="38"/>
        <end position="61"/>
    </location>
</feature>